<proteinExistence type="inferred from homology"/>
<feature type="transmembrane region" description="Helical" evidence="6">
    <location>
        <begin position="56"/>
        <end position="73"/>
    </location>
</feature>
<dbReference type="InterPro" id="IPR015422">
    <property type="entry name" value="PyrdxlP-dep_Trfase_small"/>
</dbReference>
<keyword evidence="8" id="KW-1185">Reference proteome</keyword>
<dbReference type="Gene3D" id="3.90.1150.10">
    <property type="entry name" value="Aspartate Aminotransferase, domain 1"/>
    <property type="match status" value="1"/>
</dbReference>
<evidence type="ECO:0000313" key="7">
    <source>
        <dbReference type="EMBL" id="CAI9288423.1"/>
    </source>
</evidence>
<comment type="similarity">
    <text evidence="3">Belongs to the class-III pyridoxal-phosphate-dependent aminotransferase family.</text>
</comment>
<evidence type="ECO:0000313" key="8">
    <source>
        <dbReference type="Proteomes" id="UP001177003"/>
    </source>
</evidence>
<dbReference type="GO" id="GO:0008453">
    <property type="term" value="F:alanine-glyoxylate transaminase activity"/>
    <property type="evidence" value="ECO:0007669"/>
    <property type="project" value="TreeGrafter"/>
</dbReference>
<dbReference type="GO" id="GO:0009436">
    <property type="term" value="P:glyoxylate catabolic process"/>
    <property type="evidence" value="ECO:0007669"/>
    <property type="project" value="TreeGrafter"/>
</dbReference>
<dbReference type="AlphaFoldDB" id="A0AA35ZA46"/>
<dbReference type="GO" id="GO:0005739">
    <property type="term" value="C:mitochondrion"/>
    <property type="evidence" value="ECO:0007669"/>
    <property type="project" value="UniProtKB-SubCell"/>
</dbReference>
<evidence type="ECO:0000256" key="5">
    <source>
        <dbReference type="ARBA" id="ARBA00022679"/>
    </source>
</evidence>
<keyword evidence="6" id="KW-0472">Membrane</keyword>
<evidence type="ECO:0000256" key="1">
    <source>
        <dbReference type="ARBA" id="ARBA00001933"/>
    </source>
</evidence>
<accession>A0AA35ZA46</accession>
<dbReference type="SUPFAM" id="SSF53383">
    <property type="entry name" value="PLP-dependent transferases"/>
    <property type="match status" value="1"/>
</dbReference>
<name>A0AA35ZA46_LACSI</name>
<dbReference type="EMBL" id="OX465081">
    <property type="protein sequence ID" value="CAI9288423.1"/>
    <property type="molecule type" value="Genomic_DNA"/>
</dbReference>
<organism evidence="7 8">
    <name type="scientific">Lactuca saligna</name>
    <name type="common">Willowleaf lettuce</name>
    <dbReference type="NCBI Taxonomy" id="75948"/>
    <lineage>
        <taxon>Eukaryota</taxon>
        <taxon>Viridiplantae</taxon>
        <taxon>Streptophyta</taxon>
        <taxon>Embryophyta</taxon>
        <taxon>Tracheophyta</taxon>
        <taxon>Spermatophyta</taxon>
        <taxon>Magnoliopsida</taxon>
        <taxon>eudicotyledons</taxon>
        <taxon>Gunneridae</taxon>
        <taxon>Pentapetalae</taxon>
        <taxon>asterids</taxon>
        <taxon>campanulids</taxon>
        <taxon>Asterales</taxon>
        <taxon>Asteraceae</taxon>
        <taxon>Cichorioideae</taxon>
        <taxon>Cichorieae</taxon>
        <taxon>Lactucinae</taxon>
        <taxon>Lactuca</taxon>
    </lineage>
</organism>
<dbReference type="InterPro" id="IPR015424">
    <property type="entry name" value="PyrdxlP-dep_Trfase"/>
</dbReference>
<dbReference type="Proteomes" id="UP001177003">
    <property type="component" value="Chromosome 5"/>
</dbReference>
<keyword evidence="6" id="KW-0812">Transmembrane</keyword>
<dbReference type="PANTHER" id="PTHR45688:SF3">
    <property type="entry name" value="ALANINE--GLYOXYLATE AMINOTRANSFERASE 2, MITOCHONDRIAL"/>
    <property type="match status" value="1"/>
</dbReference>
<dbReference type="GO" id="GO:0019481">
    <property type="term" value="P:L-alanine catabolic process, by transamination"/>
    <property type="evidence" value="ECO:0007669"/>
    <property type="project" value="TreeGrafter"/>
</dbReference>
<sequence length="254" mass="28102">MTEADKVEDDEDLRKKLWLMVAKHVVEQEKGTKTENMRKAIAFLKENGGLLKIEDILPLFLVFSLIEYVWIWGRMRVYSRRQDALAAVKRYNNVQLDGKPMKIEIMGLNIVAPVAGLPLPNNSEGVPSGSSAFSWSNKSYFRPLIFSIIVLFMGNVMLGSARAVNRRYISDCVPLKIRMQATAGFVGASALGMACGPALAGRGLMVGIELVTHRKEKTLAKGETAILFEKLRELGVLVGKGGLHGNVFRIKPPM</sequence>
<keyword evidence="6" id="KW-1133">Transmembrane helix</keyword>
<feature type="transmembrane region" description="Helical" evidence="6">
    <location>
        <begin position="140"/>
        <end position="158"/>
    </location>
</feature>
<keyword evidence="5" id="KW-0808">Transferase</keyword>
<comment type="cofactor">
    <cofactor evidence="1">
        <name>pyridoxal 5'-phosphate</name>
        <dbReference type="ChEBI" id="CHEBI:597326"/>
    </cofactor>
</comment>
<dbReference type="PANTHER" id="PTHR45688">
    <property type="match status" value="1"/>
</dbReference>
<gene>
    <name evidence="7" type="ORF">LSALG_LOCUS27723</name>
</gene>
<evidence type="ECO:0000256" key="6">
    <source>
        <dbReference type="SAM" id="Phobius"/>
    </source>
</evidence>
<evidence type="ECO:0000256" key="4">
    <source>
        <dbReference type="ARBA" id="ARBA00022576"/>
    </source>
</evidence>
<evidence type="ECO:0000256" key="3">
    <source>
        <dbReference type="ARBA" id="ARBA00008954"/>
    </source>
</evidence>
<evidence type="ECO:0000256" key="2">
    <source>
        <dbReference type="ARBA" id="ARBA00004173"/>
    </source>
</evidence>
<keyword evidence="4" id="KW-0032">Aminotransferase</keyword>
<comment type="subcellular location">
    <subcellularLocation>
        <location evidence="2">Mitochondrion</location>
    </subcellularLocation>
</comment>
<reference evidence="7" key="1">
    <citation type="submission" date="2023-04" db="EMBL/GenBank/DDBJ databases">
        <authorList>
            <person name="Vijverberg K."/>
            <person name="Xiong W."/>
            <person name="Schranz E."/>
        </authorList>
    </citation>
    <scope>NUCLEOTIDE SEQUENCE</scope>
</reference>
<protein>
    <submittedName>
        <fullName evidence="7">Uncharacterized protein</fullName>
    </submittedName>
</protein>